<name>A0A6S6TBT6_9BACT</name>
<gene>
    <name evidence="1" type="ORF">HELGO_WM41918</name>
</gene>
<dbReference type="EMBL" id="CACVAQ010000228">
    <property type="protein sequence ID" value="CAA6815676.1"/>
    <property type="molecule type" value="Genomic_DNA"/>
</dbReference>
<reference evidence="1" key="1">
    <citation type="submission" date="2020-01" db="EMBL/GenBank/DDBJ databases">
        <authorList>
            <person name="Meier V. D."/>
            <person name="Meier V D."/>
        </authorList>
    </citation>
    <scope>NUCLEOTIDE SEQUENCE</scope>
    <source>
        <strain evidence="1">HLG_WM_MAG_10</strain>
    </source>
</reference>
<proteinExistence type="predicted"/>
<accession>A0A6S6TBT6</accession>
<organism evidence="1">
    <name type="scientific">uncultured Aureispira sp</name>
    <dbReference type="NCBI Taxonomy" id="1331704"/>
    <lineage>
        <taxon>Bacteria</taxon>
        <taxon>Pseudomonadati</taxon>
        <taxon>Bacteroidota</taxon>
        <taxon>Saprospiria</taxon>
        <taxon>Saprospirales</taxon>
        <taxon>Saprospiraceae</taxon>
        <taxon>Aureispira</taxon>
        <taxon>environmental samples</taxon>
    </lineage>
</organism>
<protein>
    <submittedName>
        <fullName evidence="1">Uncharacterized protein</fullName>
    </submittedName>
</protein>
<evidence type="ECO:0000313" key="1">
    <source>
        <dbReference type="EMBL" id="CAA6815676.1"/>
    </source>
</evidence>
<sequence>MNIWLKISFIFLLSYTISLGQTQIKEKVILSYNIVGKDSIPLFRKTMQYDTSGCLIQKQNYYYNTREKGLLIKEEKAFFDTNTKSLKEEIIDYVKGKEPVRQKLITKYLDYQAKEKDSKYILRQLFDKFGELAKEDTLTYDTEQHLIELCSYVYTGNTSLSCSNYTYKNDLKTRWTTYVKWSTINARGKVVNRERKRRDYRYKYNKAGKLVRAYGKYYKKHFRQTLTYDKEGKLKENKTIVKKKIRQLGTKEKPSKNKYRPSKEEHILTYDEGRLVLDLKLVNKKEVDKREITFENDLVKTIKRTRNTLLLEEIVYSYKEDSSLIKKQTNRYTKNGKIHHRTISYYDDNENVVRVEQKMGERVLSVRTYVYDDTANVVEQSLSADNNKSLEKTLYIYKYY</sequence>
<dbReference type="AlphaFoldDB" id="A0A6S6TBT6"/>